<dbReference type="Pfam" id="PF09366">
    <property type="entry name" value="DUF1997"/>
    <property type="match status" value="1"/>
</dbReference>
<dbReference type="InterPro" id="IPR018971">
    <property type="entry name" value="DUF1997"/>
</dbReference>
<proteinExistence type="predicted"/>
<dbReference type="EMBL" id="OZ019896">
    <property type="protein sequence ID" value="CAK9222771.1"/>
    <property type="molecule type" value="Genomic_DNA"/>
</dbReference>
<accession>A0ABP0UIS4</accession>
<dbReference type="PANTHER" id="PTHR34133:SF8">
    <property type="entry name" value="OS07G0633000 PROTEIN"/>
    <property type="match status" value="1"/>
</dbReference>
<reference evidence="1" key="1">
    <citation type="submission" date="2024-02" db="EMBL/GenBank/DDBJ databases">
        <authorList>
            <consortium name="ELIXIR-Norway"/>
            <consortium name="Elixir Norway"/>
        </authorList>
    </citation>
    <scope>NUCLEOTIDE SEQUENCE</scope>
</reference>
<gene>
    <name evidence="1" type="ORF">CSSPTR1EN2_LOCUS16390</name>
</gene>
<name>A0ABP0UIS4_9BRYO</name>
<evidence type="ECO:0000313" key="1">
    <source>
        <dbReference type="EMBL" id="CAK9222771.1"/>
    </source>
</evidence>
<evidence type="ECO:0000313" key="2">
    <source>
        <dbReference type="Proteomes" id="UP001497512"/>
    </source>
</evidence>
<evidence type="ECO:0008006" key="3">
    <source>
        <dbReference type="Google" id="ProtNLM"/>
    </source>
</evidence>
<keyword evidence="2" id="KW-1185">Reference proteome</keyword>
<protein>
    <recommendedName>
        <fullName evidence="3">Coenzyme Q-binding protein COQ10 START domain-containing protein</fullName>
    </recommendedName>
</protein>
<dbReference type="PANTHER" id="PTHR34133">
    <property type="entry name" value="OS07G0633000 PROTEIN"/>
    <property type="match status" value="1"/>
</dbReference>
<sequence>MLPALLITPPCPSVSVLSLPACRRHDVESTTRSSRILYQATSGIEYKKRMDLQLEPLFSFWQFQRISRNSRGRRKGSLGTTRSQQYGARAAADDHVVCSSHLSTDIPMYESKRVPFDQYMEDQQRLFNALFPDGQRRVRLSDEEWRIQMLPIDFFFLQVRPVVDMRIVVTGPEAGNKERVTKMVKLEVINWDLQGLGYHVNESEFQLDVKGWLYPERRGVGSRLKGEMTLKCSMSVPSSLAILPHGVVESVGNAVLGQLLQSMKEKVNGRLLQDYSAYTRQHSLLKPQIQSTQTLNPQTLRRKS</sequence>
<dbReference type="Proteomes" id="UP001497512">
    <property type="component" value="Chromosome 4"/>
</dbReference>
<organism evidence="1 2">
    <name type="scientific">Sphagnum troendelagicum</name>
    <dbReference type="NCBI Taxonomy" id="128251"/>
    <lineage>
        <taxon>Eukaryota</taxon>
        <taxon>Viridiplantae</taxon>
        <taxon>Streptophyta</taxon>
        <taxon>Embryophyta</taxon>
        <taxon>Bryophyta</taxon>
        <taxon>Sphagnophytina</taxon>
        <taxon>Sphagnopsida</taxon>
        <taxon>Sphagnales</taxon>
        <taxon>Sphagnaceae</taxon>
        <taxon>Sphagnum</taxon>
    </lineage>
</organism>